<dbReference type="AlphaFoldDB" id="A0A1Y1IIF2"/>
<protein>
    <submittedName>
        <fullName evidence="3">Glycoside hydrolase family 16</fullName>
    </submittedName>
</protein>
<evidence type="ECO:0000313" key="3">
    <source>
        <dbReference type="EMBL" id="GAQ90675.1"/>
    </source>
</evidence>
<keyword evidence="1" id="KW-0732">Signal</keyword>
<dbReference type="GO" id="GO:0005975">
    <property type="term" value="P:carbohydrate metabolic process"/>
    <property type="evidence" value="ECO:0007669"/>
    <property type="project" value="InterPro"/>
</dbReference>
<dbReference type="EMBL" id="DF237621">
    <property type="protein sequence ID" value="GAQ90675.1"/>
    <property type="molecule type" value="Genomic_DNA"/>
</dbReference>
<feature type="chain" id="PRO_5012395078" evidence="1">
    <location>
        <begin position="23"/>
        <end position="244"/>
    </location>
</feature>
<dbReference type="OMA" id="LMGCGHR"/>
<sequence>MTSAASLLSFALFASLVTSSLSAQVQWAGRTWNIRSTNGGLEGPGPNYFSDSTTNVFVNSAGALRLQVTKTAGAWVCAEIMSPNSFGYGTYEWKITSGAGNLDPNVVLGLFTYDDNPDQAHREIDIEMARWGLTPAQDGSNAQWVVQPWDGTNHLQRWLAPNPSSTSPLIVSYKWIPGKIYWAASQNGQLISTKNYTAADVPTPGAEIIHINLWLYQADPNVVAGPKNGKTASVLLSDFDFTPY</sequence>
<name>A0A1Y1IIF2_KLENI</name>
<evidence type="ECO:0000256" key="1">
    <source>
        <dbReference type="SAM" id="SignalP"/>
    </source>
</evidence>
<dbReference type="InterPro" id="IPR013320">
    <property type="entry name" value="ConA-like_dom_sf"/>
</dbReference>
<dbReference type="InterPro" id="IPR000757">
    <property type="entry name" value="Beta-glucanase-like"/>
</dbReference>
<keyword evidence="4" id="KW-1185">Reference proteome</keyword>
<dbReference type="GO" id="GO:0004553">
    <property type="term" value="F:hydrolase activity, hydrolyzing O-glycosyl compounds"/>
    <property type="evidence" value="ECO:0007669"/>
    <property type="project" value="InterPro"/>
</dbReference>
<gene>
    <name evidence="3" type="ORF">KFL_006720010</name>
</gene>
<accession>A0A1Y1IIF2</accession>
<dbReference type="OrthoDB" id="9971178at2759"/>
<dbReference type="SUPFAM" id="SSF49899">
    <property type="entry name" value="Concanavalin A-like lectins/glucanases"/>
    <property type="match status" value="1"/>
</dbReference>
<dbReference type="CDD" id="cd00413">
    <property type="entry name" value="Glyco_hydrolase_16"/>
    <property type="match status" value="1"/>
</dbReference>
<dbReference type="Proteomes" id="UP000054558">
    <property type="component" value="Unassembled WGS sequence"/>
</dbReference>
<evidence type="ECO:0000259" key="2">
    <source>
        <dbReference type="PROSITE" id="PS51762"/>
    </source>
</evidence>
<reference evidence="3 4" key="1">
    <citation type="journal article" date="2014" name="Nat. Commun.">
        <title>Klebsormidium flaccidum genome reveals primary factors for plant terrestrial adaptation.</title>
        <authorList>
            <person name="Hori K."/>
            <person name="Maruyama F."/>
            <person name="Fujisawa T."/>
            <person name="Togashi T."/>
            <person name="Yamamoto N."/>
            <person name="Seo M."/>
            <person name="Sato S."/>
            <person name="Yamada T."/>
            <person name="Mori H."/>
            <person name="Tajima N."/>
            <person name="Moriyama T."/>
            <person name="Ikeuchi M."/>
            <person name="Watanabe M."/>
            <person name="Wada H."/>
            <person name="Kobayashi K."/>
            <person name="Saito M."/>
            <person name="Masuda T."/>
            <person name="Sasaki-Sekimoto Y."/>
            <person name="Mashiguchi K."/>
            <person name="Awai K."/>
            <person name="Shimojima M."/>
            <person name="Masuda S."/>
            <person name="Iwai M."/>
            <person name="Nobusawa T."/>
            <person name="Narise T."/>
            <person name="Kondo S."/>
            <person name="Saito H."/>
            <person name="Sato R."/>
            <person name="Murakawa M."/>
            <person name="Ihara Y."/>
            <person name="Oshima-Yamada Y."/>
            <person name="Ohtaka K."/>
            <person name="Satoh M."/>
            <person name="Sonobe K."/>
            <person name="Ishii M."/>
            <person name="Ohtani R."/>
            <person name="Kanamori-Sato M."/>
            <person name="Honoki R."/>
            <person name="Miyazaki D."/>
            <person name="Mochizuki H."/>
            <person name="Umetsu J."/>
            <person name="Higashi K."/>
            <person name="Shibata D."/>
            <person name="Kamiya Y."/>
            <person name="Sato N."/>
            <person name="Nakamura Y."/>
            <person name="Tabata S."/>
            <person name="Ida S."/>
            <person name="Kurokawa K."/>
            <person name="Ohta H."/>
        </authorList>
    </citation>
    <scope>NUCLEOTIDE SEQUENCE [LARGE SCALE GENOMIC DNA]</scope>
    <source>
        <strain evidence="3 4">NIES-2285</strain>
    </source>
</reference>
<evidence type="ECO:0000313" key="4">
    <source>
        <dbReference type="Proteomes" id="UP000054558"/>
    </source>
</evidence>
<feature type="signal peptide" evidence="1">
    <location>
        <begin position="1"/>
        <end position="22"/>
    </location>
</feature>
<proteinExistence type="predicted"/>
<keyword evidence="3" id="KW-0378">Hydrolase</keyword>
<dbReference type="Gene3D" id="2.60.120.200">
    <property type="match status" value="1"/>
</dbReference>
<organism evidence="3 4">
    <name type="scientific">Klebsormidium nitens</name>
    <name type="common">Green alga</name>
    <name type="synonym">Ulothrix nitens</name>
    <dbReference type="NCBI Taxonomy" id="105231"/>
    <lineage>
        <taxon>Eukaryota</taxon>
        <taxon>Viridiplantae</taxon>
        <taxon>Streptophyta</taxon>
        <taxon>Klebsormidiophyceae</taxon>
        <taxon>Klebsormidiales</taxon>
        <taxon>Klebsormidiaceae</taxon>
        <taxon>Klebsormidium</taxon>
    </lineage>
</organism>
<dbReference type="PROSITE" id="PS51762">
    <property type="entry name" value="GH16_2"/>
    <property type="match status" value="1"/>
</dbReference>
<feature type="domain" description="GH16" evidence="2">
    <location>
        <begin position="11"/>
        <end position="244"/>
    </location>
</feature>